<proteinExistence type="predicted"/>
<dbReference type="InterPro" id="IPR012968">
    <property type="entry name" value="FerIin_dom"/>
</dbReference>
<dbReference type="PROSITE" id="PS50004">
    <property type="entry name" value="C2"/>
    <property type="match status" value="3"/>
</dbReference>
<evidence type="ECO:0000313" key="7">
    <source>
        <dbReference type="EMBL" id="KOO26242.1"/>
    </source>
</evidence>
<keyword evidence="8" id="KW-1185">Reference proteome</keyword>
<dbReference type="SMART" id="SM00239">
    <property type="entry name" value="C2"/>
    <property type="match status" value="1"/>
</dbReference>
<dbReference type="SUPFAM" id="SSF49562">
    <property type="entry name" value="C2 domain (Calcium/lipid-binding domain, CaLB)"/>
    <property type="match status" value="3"/>
</dbReference>
<reference evidence="8" key="1">
    <citation type="journal article" date="2015" name="PLoS Genet.">
        <title>Genome Sequence and Transcriptome Analyses of Chrysochromulina tobin: Metabolic Tools for Enhanced Algal Fitness in the Prominent Order Prymnesiales (Haptophyceae).</title>
        <authorList>
            <person name="Hovde B.T."/>
            <person name="Deodato C.R."/>
            <person name="Hunsperger H.M."/>
            <person name="Ryken S.A."/>
            <person name="Yost W."/>
            <person name="Jha R.K."/>
            <person name="Patterson J."/>
            <person name="Monnat R.J. Jr."/>
            <person name="Barlow S.B."/>
            <person name="Starkenburg S.R."/>
            <person name="Cattolico R.A."/>
        </authorList>
    </citation>
    <scope>NUCLEOTIDE SEQUENCE</scope>
    <source>
        <strain evidence="8">CCMP291</strain>
    </source>
</reference>
<dbReference type="GO" id="GO:0007009">
    <property type="term" value="P:plasma membrane organization"/>
    <property type="evidence" value="ECO:0007669"/>
    <property type="project" value="TreeGrafter"/>
</dbReference>
<evidence type="ECO:0000313" key="8">
    <source>
        <dbReference type="Proteomes" id="UP000037460"/>
    </source>
</evidence>
<evidence type="ECO:0000256" key="1">
    <source>
        <dbReference type="ARBA" id="ARBA00004167"/>
    </source>
</evidence>
<dbReference type="GO" id="GO:0016020">
    <property type="term" value="C:membrane"/>
    <property type="evidence" value="ECO:0007669"/>
    <property type="project" value="UniProtKB-SubCell"/>
</dbReference>
<keyword evidence="2" id="KW-0812">Transmembrane</keyword>
<feature type="domain" description="C2" evidence="6">
    <location>
        <begin position="512"/>
        <end position="572"/>
    </location>
</feature>
<dbReference type="AlphaFoldDB" id="A0A0M0JIS7"/>
<feature type="domain" description="C2" evidence="6">
    <location>
        <begin position="1"/>
        <end position="120"/>
    </location>
</feature>
<dbReference type="Proteomes" id="UP000037460">
    <property type="component" value="Unassembled WGS sequence"/>
</dbReference>
<keyword evidence="5" id="KW-0472">Membrane</keyword>
<evidence type="ECO:0000259" key="6">
    <source>
        <dbReference type="PROSITE" id="PS50004"/>
    </source>
</evidence>
<name>A0A0M0JIS7_9EUKA</name>
<accession>A0A0M0JIS7</accession>
<organism evidence="7 8">
    <name type="scientific">Chrysochromulina tobinii</name>
    <dbReference type="NCBI Taxonomy" id="1460289"/>
    <lineage>
        <taxon>Eukaryota</taxon>
        <taxon>Haptista</taxon>
        <taxon>Haptophyta</taxon>
        <taxon>Prymnesiophyceae</taxon>
        <taxon>Prymnesiales</taxon>
        <taxon>Chrysochromulinaceae</taxon>
        <taxon>Chrysochromulina</taxon>
    </lineage>
</organism>
<keyword evidence="3" id="KW-0677">Repeat</keyword>
<comment type="caution">
    <text evidence="7">The sequence shown here is derived from an EMBL/GenBank/DDBJ whole genome shotgun (WGS) entry which is preliminary data.</text>
</comment>
<evidence type="ECO:0000256" key="4">
    <source>
        <dbReference type="ARBA" id="ARBA00022989"/>
    </source>
</evidence>
<dbReference type="InterPro" id="IPR037721">
    <property type="entry name" value="Ferlin"/>
</dbReference>
<gene>
    <name evidence="7" type="ORF">Ctob_006493</name>
</gene>
<dbReference type="InterPro" id="IPR000008">
    <property type="entry name" value="C2_dom"/>
</dbReference>
<feature type="non-terminal residue" evidence="7">
    <location>
        <position position="572"/>
    </location>
</feature>
<protein>
    <submittedName>
        <fullName evidence="7">C2 domain containing protein</fullName>
    </submittedName>
</protein>
<evidence type="ECO:0000256" key="5">
    <source>
        <dbReference type="ARBA" id="ARBA00023136"/>
    </source>
</evidence>
<keyword evidence="4" id="KW-1133">Transmembrane helix</keyword>
<dbReference type="PANTHER" id="PTHR12546">
    <property type="entry name" value="FER-1-LIKE"/>
    <property type="match status" value="1"/>
</dbReference>
<evidence type="ECO:0000256" key="3">
    <source>
        <dbReference type="ARBA" id="ARBA00022737"/>
    </source>
</evidence>
<comment type="subcellular location">
    <subcellularLocation>
        <location evidence="1">Membrane</location>
        <topology evidence="1">Single-pass membrane protein</topology>
    </subcellularLocation>
</comment>
<sequence length="572" mass="64129">MREHYQIRVHIIEARGLRGPDGNKGFSVNPRTKIRILAGEGATLVDQSQYTRKADATNSVFWDEVRMFTVDLSRDQFNSGKMEVAVEDVGMFSNTTIGSAFFDLTTVYDRGYHEIFGEWVALMSQAKGAAVQGFVRLSLTVLREGDTPKLHQAHELDDVDPPEGQLSMPMPGLEVEAYQLVVRIIRAEVNPFGIAKPKMQVRVRFGSTEVKSRISPPRYEHNFYDELRMPIYMPTLTDRIRIDILDTGNILGPVQLADASLSFLSLAADPMETGWLNMYGVRKLAPSVLGSIGRTEDESASDTAYCARMLMFATAYQPPPEEHLSVMSLPKLFSKTELDALQPREQVYMLRCDLYDAIGLPAGPFDSFYVVAALGPHEQKSSYCSMNEGVVHFESSSPGKEGYYEQLEDIKLEDIKVSMPTDTDQHFDVFIHVYASTPMGDRRLGYLRYSTAALMRSVDDPDGMFPFDRSLGAPTPRWIYLLPDPVELEHLEMASCMLQFSLVFGLDKEVNTMGRKRRKIPKLRPYTLYANIFAATGLSPANDNGLADPYVRVSLAGVTERTQTIEASLNPM</sequence>
<dbReference type="PANTHER" id="PTHR12546:SF33">
    <property type="entry name" value="SPERM VESICLE FUSION PROTEIN FER-1"/>
    <property type="match status" value="1"/>
</dbReference>
<evidence type="ECO:0000256" key="2">
    <source>
        <dbReference type="ARBA" id="ARBA00022692"/>
    </source>
</evidence>
<dbReference type="Pfam" id="PF00168">
    <property type="entry name" value="C2"/>
    <property type="match status" value="2"/>
</dbReference>
<dbReference type="OrthoDB" id="270970at2759"/>
<dbReference type="EMBL" id="JWZX01002877">
    <property type="protein sequence ID" value="KOO26242.1"/>
    <property type="molecule type" value="Genomic_DNA"/>
</dbReference>
<dbReference type="SMART" id="SM01202">
    <property type="entry name" value="FerI"/>
    <property type="match status" value="1"/>
</dbReference>
<feature type="domain" description="C2" evidence="6">
    <location>
        <begin position="160"/>
        <end position="276"/>
    </location>
</feature>
<dbReference type="InterPro" id="IPR035892">
    <property type="entry name" value="C2_domain_sf"/>
</dbReference>
<dbReference type="Gene3D" id="2.60.40.150">
    <property type="entry name" value="C2 domain"/>
    <property type="match status" value="2"/>
</dbReference>